<keyword evidence="3" id="KW-1185">Reference proteome</keyword>
<feature type="compositionally biased region" description="Basic and acidic residues" evidence="1">
    <location>
        <begin position="66"/>
        <end position="83"/>
    </location>
</feature>
<proteinExistence type="predicted"/>
<organism evidence="2 3">
    <name type="scientific">Ancylostoma ceylanicum</name>
    <dbReference type="NCBI Taxonomy" id="53326"/>
    <lineage>
        <taxon>Eukaryota</taxon>
        <taxon>Metazoa</taxon>
        <taxon>Ecdysozoa</taxon>
        <taxon>Nematoda</taxon>
        <taxon>Chromadorea</taxon>
        <taxon>Rhabditida</taxon>
        <taxon>Rhabditina</taxon>
        <taxon>Rhabditomorpha</taxon>
        <taxon>Strongyloidea</taxon>
        <taxon>Ancylostomatidae</taxon>
        <taxon>Ancylostomatinae</taxon>
        <taxon>Ancylostoma</taxon>
    </lineage>
</organism>
<evidence type="ECO:0000313" key="3">
    <source>
        <dbReference type="Proteomes" id="UP000024635"/>
    </source>
</evidence>
<dbReference type="EMBL" id="JARK01001421">
    <property type="protein sequence ID" value="EYC04952.1"/>
    <property type="molecule type" value="Genomic_DNA"/>
</dbReference>
<dbReference type="Proteomes" id="UP000024635">
    <property type="component" value="Unassembled WGS sequence"/>
</dbReference>
<evidence type="ECO:0000256" key="1">
    <source>
        <dbReference type="SAM" id="MobiDB-lite"/>
    </source>
</evidence>
<gene>
    <name evidence="2" type="primary">Acey_s0085.g1885</name>
    <name evidence="2" type="ORF">Y032_0085g1885</name>
</gene>
<comment type="caution">
    <text evidence="2">The sequence shown here is derived from an EMBL/GenBank/DDBJ whole genome shotgun (WGS) entry which is preliminary data.</text>
</comment>
<accession>A0A016TQN0</accession>
<feature type="region of interest" description="Disordered" evidence="1">
    <location>
        <begin position="54"/>
        <end position="83"/>
    </location>
</feature>
<protein>
    <submittedName>
        <fullName evidence="2">Uncharacterized protein</fullName>
    </submittedName>
</protein>
<evidence type="ECO:0000313" key="2">
    <source>
        <dbReference type="EMBL" id="EYC04952.1"/>
    </source>
</evidence>
<reference evidence="3" key="1">
    <citation type="journal article" date="2015" name="Nat. Genet.">
        <title>The genome and transcriptome of the zoonotic hookworm Ancylostoma ceylanicum identify infection-specific gene families.</title>
        <authorList>
            <person name="Schwarz E.M."/>
            <person name="Hu Y."/>
            <person name="Antoshechkin I."/>
            <person name="Miller M.M."/>
            <person name="Sternberg P.W."/>
            <person name="Aroian R.V."/>
        </authorList>
    </citation>
    <scope>NUCLEOTIDE SEQUENCE</scope>
    <source>
        <strain evidence="3">HY135</strain>
    </source>
</reference>
<sequence>MPEYPENYGKIQEKNAKWLATKLRRRRRTGAESQLFRGQLSTVQPDKWLSIRGSLTETCVSRPPRPRPESAQRRQRRAEIDEK</sequence>
<name>A0A016TQN0_9BILA</name>
<dbReference type="AlphaFoldDB" id="A0A016TQN0"/>